<evidence type="ECO:0000313" key="10">
    <source>
        <dbReference type="Proteomes" id="UP000250321"/>
    </source>
</evidence>
<evidence type="ECO:0000256" key="6">
    <source>
        <dbReference type="ARBA" id="ARBA00038471"/>
    </source>
</evidence>
<proteinExistence type="inferred from homology"/>
<feature type="chain" id="PRO_5016300007" evidence="7">
    <location>
        <begin position="22"/>
        <end position="213"/>
    </location>
</feature>
<dbReference type="Proteomes" id="UP000250321">
    <property type="component" value="Unassembled WGS sequence"/>
</dbReference>
<dbReference type="AlphaFoldDB" id="A0A314XWW9"/>
<evidence type="ECO:0000256" key="3">
    <source>
        <dbReference type="ARBA" id="ARBA00022525"/>
    </source>
</evidence>
<comment type="caution">
    <text evidence="9">The sequence shown here is derived from an EMBL/GenBank/DDBJ whole genome shotgun (WGS) entry which is preliminary data.</text>
</comment>
<gene>
    <name evidence="9" type="ORF">Pyn_12790</name>
</gene>
<dbReference type="CDD" id="cd15798">
    <property type="entry name" value="PMEI-like_3"/>
    <property type="match status" value="1"/>
</dbReference>
<dbReference type="InterPro" id="IPR035513">
    <property type="entry name" value="Invertase/methylesterase_inhib"/>
</dbReference>
<evidence type="ECO:0000256" key="4">
    <source>
        <dbReference type="ARBA" id="ARBA00022729"/>
    </source>
</evidence>
<keyword evidence="10" id="KW-1185">Reference proteome</keyword>
<evidence type="ECO:0000256" key="5">
    <source>
        <dbReference type="ARBA" id="ARBA00023157"/>
    </source>
</evidence>
<dbReference type="PANTHER" id="PTHR31080">
    <property type="entry name" value="PECTINESTERASE INHIBITOR-LIKE"/>
    <property type="match status" value="1"/>
</dbReference>
<dbReference type="SMART" id="SM00856">
    <property type="entry name" value="PMEI"/>
    <property type="match status" value="1"/>
</dbReference>
<dbReference type="InterPro" id="IPR051955">
    <property type="entry name" value="PME_Inhibitor"/>
</dbReference>
<name>A0A314XWW9_PRUYE</name>
<dbReference type="EMBL" id="PJQY01002163">
    <property type="protein sequence ID" value="PQP95907.1"/>
    <property type="molecule type" value="Genomic_DNA"/>
</dbReference>
<keyword evidence="3" id="KW-0964">Secreted</keyword>
<evidence type="ECO:0000256" key="1">
    <source>
        <dbReference type="ARBA" id="ARBA00004271"/>
    </source>
</evidence>
<dbReference type="SUPFAM" id="SSF101148">
    <property type="entry name" value="Plant invertase/pectin methylesterase inhibitor"/>
    <property type="match status" value="1"/>
</dbReference>
<dbReference type="GO" id="GO:0048046">
    <property type="term" value="C:apoplast"/>
    <property type="evidence" value="ECO:0007669"/>
    <property type="project" value="UniProtKB-SubCell"/>
</dbReference>
<feature type="signal peptide" evidence="7">
    <location>
        <begin position="1"/>
        <end position="21"/>
    </location>
</feature>
<keyword evidence="4 7" id="KW-0732">Signal</keyword>
<dbReference type="GO" id="GO:0004857">
    <property type="term" value="F:enzyme inhibitor activity"/>
    <property type="evidence" value="ECO:0007669"/>
    <property type="project" value="InterPro"/>
</dbReference>
<keyword evidence="2" id="KW-0052">Apoplast</keyword>
<evidence type="ECO:0000256" key="7">
    <source>
        <dbReference type="SAM" id="SignalP"/>
    </source>
</evidence>
<sequence>MAKFSFSLLLILLSILSHLSSVEPSFDSHPRQPRRSRARAYIEASCRTTRYPKLCVHCLSTYIKPNMTIRSPQQLAQVALSVSLYRAQYARAYVLKVARELKELKAREYQVVHDCLNQINDSVAQLSESIKELRRFGQATVGDDLFWHISNVETWVSTALTDAYTCVDELPGKNMSKLKATIKGKVLNVAEVTSNALALFHRFAQRYRAAKKP</sequence>
<dbReference type="PANTHER" id="PTHR31080:SF12">
    <property type="entry name" value="PLANT INVERTASE_PECTIN METHYLESTERASE INHIBITOR"/>
    <property type="match status" value="1"/>
</dbReference>
<accession>A0A314XWW9</accession>
<dbReference type="Pfam" id="PF04043">
    <property type="entry name" value="PMEI"/>
    <property type="match status" value="1"/>
</dbReference>
<dbReference type="NCBIfam" id="TIGR01614">
    <property type="entry name" value="PME_inhib"/>
    <property type="match status" value="1"/>
</dbReference>
<dbReference type="FunFam" id="1.20.140.40:FF:000006">
    <property type="entry name" value="Pectinesterase inhibitor 3"/>
    <property type="match status" value="1"/>
</dbReference>
<reference evidence="9 10" key="1">
    <citation type="submission" date="2018-02" db="EMBL/GenBank/DDBJ databases">
        <title>Draft genome of wild Prunus yedoensis var. nudiflora.</title>
        <authorList>
            <person name="Baek S."/>
            <person name="Kim J.-H."/>
            <person name="Choi K."/>
            <person name="Kim G.-B."/>
            <person name="Cho A."/>
            <person name="Jang H."/>
            <person name="Shin C.-H."/>
            <person name="Yu H.-J."/>
            <person name="Mun J.-H."/>
        </authorList>
    </citation>
    <scope>NUCLEOTIDE SEQUENCE [LARGE SCALE GENOMIC DNA]</scope>
    <source>
        <strain evidence="10">cv. Jeju island</strain>
        <tissue evidence="9">Leaf</tissue>
    </source>
</reference>
<evidence type="ECO:0000313" key="9">
    <source>
        <dbReference type="EMBL" id="PQP95907.1"/>
    </source>
</evidence>
<keyword evidence="5" id="KW-1015">Disulfide bond</keyword>
<feature type="domain" description="Pectinesterase inhibitor" evidence="8">
    <location>
        <begin position="37"/>
        <end position="199"/>
    </location>
</feature>
<evidence type="ECO:0000256" key="2">
    <source>
        <dbReference type="ARBA" id="ARBA00022523"/>
    </source>
</evidence>
<comment type="subcellular location">
    <subcellularLocation>
        <location evidence="1">Secreted</location>
        <location evidence="1">Extracellular space</location>
        <location evidence="1">Apoplast</location>
    </subcellularLocation>
</comment>
<comment type="similarity">
    <text evidence="6">Belongs to the PMEI family.</text>
</comment>
<dbReference type="STRING" id="2094558.A0A314XWW9"/>
<dbReference type="OrthoDB" id="1430376at2759"/>
<protein>
    <submittedName>
        <fullName evidence="9">21 kDa protein</fullName>
    </submittedName>
</protein>
<organism evidence="9 10">
    <name type="scientific">Prunus yedoensis var. nudiflora</name>
    <dbReference type="NCBI Taxonomy" id="2094558"/>
    <lineage>
        <taxon>Eukaryota</taxon>
        <taxon>Viridiplantae</taxon>
        <taxon>Streptophyta</taxon>
        <taxon>Embryophyta</taxon>
        <taxon>Tracheophyta</taxon>
        <taxon>Spermatophyta</taxon>
        <taxon>Magnoliopsida</taxon>
        <taxon>eudicotyledons</taxon>
        <taxon>Gunneridae</taxon>
        <taxon>Pentapetalae</taxon>
        <taxon>rosids</taxon>
        <taxon>fabids</taxon>
        <taxon>Rosales</taxon>
        <taxon>Rosaceae</taxon>
        <taxon>Amygdaloideae</taxon>
        <taxon>Amygdaleae</taxon>
        <taxon>Prunus</taxon>
    </lineage>
</organism>
<dbReference type="Gene3D" id="1.20.140.40">
    <property type="entry name" value="Invertase/pectin methylesterase inhibitor family protein"/>
    <property type="match status" value="1"/>
</dbReference>
<evidence type="ECO:0000259" key="8">
    <source>
        <dbReference type="SMART" id="SM00856"/>
    </source>
</evidence>
<dbReference type="InterPro" id="IPR006501">
    <property type="entry name" value="Pectinesterase_inhib_dom"/>
</dbReference>